<gene>
    <name evidence="1" type="ORF">UFOPK3752_01222</name>
    <name evidence="2" type="ORF">UFOPK4150_02191</name>
</gene>
<protein>
    <submittedName>
        <fullName evidence="2">Unannotated protein</fullName>
    </submittedName>
</protein>
<name>A0A6J7SEC4_9ZZZZ</name>
<reference evidence="2" key="1">
    <citation type="submission" date="2020-05" db="EMBL/GenBank/DDBJ databases">
        <authorList>
            <person name="Chiriac C."/>
            <person name="Salcher M."/>
            <person name="Ghai R."/>
            <person name="Kavagutti S V."/>
        </authorList>
    </citation>
    <scope>NUCLEOTIDE SEQUENCE</scope>
</reference>
<dbReference type="GO" id="GO:0019441">
    <property type="term" value="P:L-tryptophan catabolic process to kynurenine"/>
    <property type="evidence" value="ECO:0007669"/>
    <property type="project" value="InterPro"/>
</dbReference>
<dbReference type="Pfam" id="PF04199">
    <property type="entry name" value="Cyclase"/>
    <property type="match status" value="1"/>
</dbReference>
<dbReference type="EMBL" id="CAFBPU010000067">
    <property type="protein sequence ID" value="CAB5039537.1"/>
    <property type="molecule type" value="Genomic_DNA"/>
</dbReference>
<accession>A0A6J7SEC4</accession>
<dbReference type="PANTHER" id="PTHR34861:SF11">
    <property type="entry name" value="CYCLASE"/>
    <property type="match status" value="1"/>
</dbReference>
<dbReference type="Gene3D" id="3.50.30.50">
    <property type="entry name" value="Putative cyclase"/>
    <property type="match status" value="1"/>
</dbReference>
<evidence type="ECO:0000313" key="1">
    <source>
        <dbReference type="EMBL" id="CAB4943708.1"/>
    </source>
</evidence>
<sequence>MIPSYDELPVHPKLGLPHSWGILDPNLGTLSITQPSDIAAAAAGVTEGEAIALGLSLGLIDPPLFGREVLVHSVYSGGDRNNFEDVLNSYNPQSSSQWDGFRHVRAREFGFYGGVTELAPDDTDTLSIEHFARHGVTGRGVLLDVAGWFERQGIAYDAMGEELIEVSTLEAVARDEGVTLAPGDILCIRMGWVAAYRALSPEGRASSEVSARFSGLRANEDTARYLWDNHVAAVCSDNVAIESAPGNVADGSLHRRLIPMLGFVFGEILDFDALALRCAELGRYTFLFVAAPLAVPGGLSSPVNAMAIL</sequence>
<dbReference type="SUPFAM" id="SSF102198">
    <property type="entry name" value="Putative cyclase"/>
    <property type="match status" value="1"/>
</dbReference>
<dbReference type="InterPro" id="IPR037175">
    <property type="entry name" value="KFase_sf"/>
</dbReference>
<proteinExistence type="predicted"/>
<dbReference type="PANTHER" id="PTHR34861">
    <property type="match status" value="1"/>
</dbReference>
<dbReference type="InterPro" id="IPR007325">
    <property type="entry name" value="KFase/CYL"/>
</dbReference>
<evidence type="ECO:0000313" key="2">
    <source>
        <dbReference type="EMBL" id="CAB5039537.1"/>
    </source>
</evidence>
<dbReference type="GO" id="GO:0004061">
    <property type="term" value="F:arylformamidase activity"/>
    <property type="evidence" value="ECO:0007669"/>
    <property type="project" value="InterPro"/>
</dbReference>
<dbReference type="EMBL" id="CAFBND010000044">
    <property type="protein sequence ID" value="CAB4943708.1"/>
    <property type="molecule type" value="Genomic_DNA"/>
</dbReference>
<organism evidence="2">
    <name type="scientific">freshwater metagenome</name>
    <dbReference type="NCBI Taxonomy" id="449393"/>
    <lineage>
        <taxon>unclassified sequences</taxon>
        <taxon>metagenomes</taxon>
        <taxon>ecological metagenomes</taxon>
    </lineage>
</organism>
<dbReference type="AlphaFoldDB" id="A0A6J7SEC4"/>